<accession>A0AAC8W499</accession>
<dbReference type="Pfam" id="PF14542">
    <property type="entry name" value="Acetyltransf_CG"/>
    <property type="match status" value="1"/>
</dbReference>
<dbReference type="RefSeq" id="WP_045585632.1">
    <property type="nucleotide sequence ID" value="NZ_CP012405.1"/>
</dbReference>
<dbReference type="InterPro" id="IPR016181">
    <property type="entry name" value="Acyl_CoA_acyltransferase"/>
</dbReference>
<dbReference type="Gene3D" id="3.40.630.30">
    <property type="match status" value="1"/>
</dbReference>
<feature type="domain" description="N-acetyltransferase" evidence="1">
    <location>
        <begin position="8"/>
        <end position="93"/>
    </location>
</feature>
<organism evidence="2 3">
    <name type="scientific">Azospirillum thiophilum</name>
    <dbReference type="NCBI Taxonomy" id="528244"/>
    <lineage>
        <taxon>Bacteria</taxon>
        <taxon>Pseudomonadati</taxon>
        <taxon>Pseudomonadota</taxon>
        <taxon>Alphaproteobacteria</taxon>
        <taxon>Rhodospirillales</taxon>
        <taxon>Azospirillaceae</taxon>
        <taxon>Azospirillum</taxon>
    </lineage>
</organism>
<dbReference type="SUPFAM" id="SSF55729">
    <property type="entry name" value="Acyl-CoA N-acyltransferases (Nat)"/>
    <property type="match status" value="1"/>
</dbReference>
<dbReference type="PANTHER" id="PTHR31435">
    <property type="entry name" value="PROTEIN NATD1"/>
    <property type="match status" value="1"/>
</dbReference>
<evidence type="ECO:0000313" key="3">
    <source>
        <dbReference type="Proteomes" id="UP000069935"/>
    </source>
</evidence>
<dbReference type="EMBL" id="CP012405">
    <property type="protein sequence ID" value="ALG74746.1"/>
    <property type="molecule type" value="Genomic_DNA"/>
</dbReference>
<sequence>MTLHADVRDNAADSRYELTVDGATAVAVYELRDGEIAFTHTEVPKSLSGQGIASALAKGALEDVRARGLKAVPLCSFFAGYIERNPEFHDLVR</sequence>
<reference evidence="3" key="1">
    <citation type="submission" date="2015-08" db="EMBL/GenBank/DDBJ databases">
        <title>Complete Genome Sequence of Azospirillum thiophilum BV-S.</title>
        <authorList>
            <person name="Fomenkov A."/>
            <person name="Vincze T."/>
            <person name="Grabovich M."/>
            <person name="Dubinina G."/>
            <person name="Orlova M."/>
            <person name="Belousova E."/>
            <person name="Roberts R.J."/>
        </authorList>
    </citation>
    <scope>NUCLEOTIDE SEQUENCE [LARGE SCALE GENOMIC DNA]</scope>
    <source>
        <strain evidence="3">BV-S</strain>
    </source>
</reference>
<dbReference type="PANTHER" id="PTHR31435:SF10">
    <property type="entry name" value="BSR4717 PROTEIN"/>
    <property type="match status" value="1"/>
</dbReference>
<dbReference type="InterPro" id="IPR045057">
    <property type="entry name" value="Gcn5-rel_NAT"/>
</dbReference>
<gene>
    <name evidence="2" type="ORF">AL072_27745</name>
</gene>
<evidence type="ECO:0000259" key="1">
    <source>
        <dbReference type="PROSITE" id="PS51729"/>
    </source>
</evidence>
<dbReference type="KEGG" id="ati:AL072_27745"/>
<keyword evidence="3" id="KW-1185">Reference proteome</keyword>
<proteinExistence type="predicted"/>
<dbReference type="Proteomes" id="UP000069935">
    <property type="component" value="Chromosome 5"/>
</dbReference>
<dbReference type="InterPro" id="IPR031165">
    <property type="entry name" value="GNAT_YJDJ"/>
</dbReference>
<dbReference type="PROSITE" id="PS51729">
    <property type="entry name" value="GNAT_YJDJ"/>
    <property type="match status" value="1"/>
</dbReference>
<name>A0AAC8W499_9PROT</name>
<dbReference type="AlphaFoldDB" id="A0AAC8W499"/>
<reference evidence="2 3" key="2">
    <citation type="journal article" date="2016" name="Genome Announc.">
        <title>Complete Genome Sequence of a Strain of Azospirillum thiophilum Isolated from a Sulfide Spring.</title>
        <authorList>
            <person name="Fomenkov A."/>
            <person name="Vincze T."/>
            <person name="Grabovich M."/>
            <person name="Anton B.P."/>
            <person name="Dubinina G."/>
            <person name="Orlova M."/>
            <person name="Belousova E."/>
            <person name="Roberts R.J."/>
        </authorList>
    </citation>
    <scope>NUCLEOTIDE SEQUENCE [LARGE SCALE GENOMIC DNA]</scope>
    <source>
        <strain evidence="2 3">BV-S</strain>
    </source>
</reference>
<evidence type="ECO:0000313" key="2">
    <source>
        <dbReference type="EMBL" id="ALG74746.1"/>
    </source>
</evidence>
<protein>
    <submittedName>
        <fullName evidence="2">Acetyltransferase</fullName>
    </submittedName>
</protein>